<evidence type="ECO:0000313" key="3">
    <source>
        <dbReference type="Proteomes" id="UP000249203"/>
    </source>
</evidence>
<evidence type="ECO:0000313" key="1">
    <source>
        <dbReference type="EMBL" id="RAJ93573.1"/>
    </source>
</evidence>
<reference evidence="2 4" key="1">
    <citation type="journal article" date="2018" name="Front. Microbiol.">
        <title>Genome-Based Analysis Reveals the Taxonomy and Diversity of the Family Idiomarinaceae.</title>
        <authorList>
            <person name="Liu Y."/>
            <person name="Lai Q."/>
            <person name="Shao Z."/>
        </authorList>
    </citation>
    <scope>NUCLEOTIDE SEQUENCE [LARGE SCALE GENOMIC DNA]</scope>
    <source>
        <strain evidence="2 4">CF12-14</strain>
    </source>
</reference>
<dbReference type="EMBL" id="PIPK01000018">
    <property type="protein sequence ID" value="RUO18795.1"/>
    <property type="molecule type" value="Genomic_DNA"/>
</dbReference>
<dbReference type="Gene3D" id="3.40.50.2000">
    <property type="entry name" value="Glycogen Phosphorylase B"/>
    <property type="match status" value="1"/>
</dbReference>
<dbReference type="Pfam" id="PF13528">
    <property type="entry name" value="Glyco_trans_1_3"/>
    <property type="match status" value="1"/>
</dbReference>
<dbReference type="Proteomes" id="UP000249203">
    <property type="component" value="Unassembled WGS sequence"/>
</dbReference>
<dbReference type="EMBL" id="QLMD01000018">
    <property type="protein sequence ID" value="RAJ93573.1"/>
    <property type="molecule type" value="Genomic_DNA"/>
</dbReference>
<dbReference type="Proteomes" id="UP000287865">
    <property type="component" value="Unassembled WGS sequence"/>
</dbReference>
<keyword evidence="4" id="KW-1185">Reference proteome</keyword>
<accession>A0A327WN18</accession>
<dbReference type="RefSeq" id="WP_111570413.1">
    <property type="nucleotide sequence ID" value="NZ_PIPK01000018.1"/>
</dbReference>
<gene>
    <name evidence="1" type="ORF">B0I24_11824</name>
    <name evidence="2" type="ORF">CWE07_13485</name>
</gene>
<dbReference type="OrthoDB" id="9793805at2"/>
<protein>
    <submittedName>
        <fullName evidence="2">Glycosyltransferase</fullName>
    </submittedName>
    <submittedName>
        <fullName evidence="1">Uncharacterized protein (TIGR00661 family)</fullName>
    </submittedName>
</protein>
<dbReference type="AlphaFoldDB" id="A0A327WN18"/>
<evidence type="ECO:0000313" key="4">
    <source>
        <dbReference type="Proteomes" id="UP000287865"/>
    </source>
</evidence>
<reference evidence="1 3" key="2">
    <citation type="submission" date="2018-06" db="EMBL/GenBank/DDBJ databases">
        <title>Genomic Encyclopedia of Type Strains, Phase III (KMG-III): the genomes of soil and plant-associated and newly described type strains.</title>
        <authorList>
            <person name="Whitman W."/>
        </authorList>
    </citation>
    <scope>NUCLEOTIDE SEQUENCE [LARGE SCALE GENOMIC DNA]</scope>
    <source>
        <strain evidence="1 3">CGMCC 1.15366</strain>
    </source>
</reference>
<organism evidence="1 3">
    <name type="scientific">Aliidiomarina maris</name>
    <dbReference type="NCBI Taxonomy" id="531312"/>
    <lineage>
        <taxon>Bacteria</taxon>
        <taxon>Pseudomonadati</taxon>
        <taxon>Pseudomonadota</taxon>
        <taxon>Gammaproteobacteria</taxon>
        <taxon>Alteromonadales</taxon>
        <taxon>Idiomarinaceae</taxon>
        <taxon>Aliidiomarina</taxon>
    </lineage>
</organism>
<name>A0A327WN18_9GAMM</name>
<proteinExistence type="predicted"/>
<sequence>MRILYGVQGTGNGHLTRARAMATALVEHPHTDVQFLISGREQTRLFGIQPLGDYWWRDGLSFATRNGRVSVVDTISHNPWWKFWHDVHHLDLSSFDLVVTDFEPVTAWAAKRQGVPCIGLGRQYAFTQAHSSLPSTALQRAMIKQFAPCQIALGTHWRPLNDYTLPPIIEPADNCDLAAHANRYLVYLPFEPLAEIADLLVQLHTLVPHYTFDVFHPEATAATTPNAVFHAPSRSGFQQAFAPAQGVISNAGFGTSSEALAAGKKLLIKPLKGQFEQYANAHYLDAQKLATVCLSLDAQALLAWLKEPDAAQLSWPQVAPQLAQWLMDPRRGDVRQLAQRLWSQTLDTRRRA</sequence>
<dbReference type="SUPFAM" id="SSF53756">
    <property type="entry name" value="UDP-Glycosyltransferase/glycogen phosphorylase"/>
    <property type="match status" value="1"/>
</dbReference>
<evidence type="ECO:0000313" key="2">
    <source>
        <dbReference type="EMBL" id="RUO18795.1"/>
    </source>
</evidence>
<comment type="caution">
    <text evidence="1">The sequence shown here is derived from an EMBL/GenBank/DDBJ whole genome shotgun (WGS) entry which is preliminary data.</text>
</comment>